<evidence type="ECO:0000256" key="1">
    <source>
        <dbReference type="ARBA" id="ARBA00007277"/>
    </source>
</evidence>
<dbReference type="GO" id="GO:0006629">
    <property type="term" value="P:lipid metabolic process"/>
    <property type="evidence" value="ECO:0007669"/>
    <property type="project" value="InterPro"/>
</dbReference>
<dbReference type="GO" id="GO:0008889">
    <property type="term" value="F:glycerophosphodiester phosphodiesterase activity"/>
    <property type="evidence" value="ECO:0007669"/>
    <property type="project" value="UniProtKB-EC"/>
</dbReference>
<keyword evidence="4" id="KW-0319">Glycerol metabolism</keyword>
<evidence type="ECO:0000256" key="6">
    <source>
        <dbReference type="ARBA" id="ARBA00047512"/>
    </source>
</evidence>
<keyword evidence="5" id="KW-0378">Hydrolase</keyword>
<evidence type="ECO:0000256" key="7">
    <source>
        <dbReference type="SAM" id="SignalP"/>
    </source>
</evidence>
<feature type="chain" id="PRO_5040827872" description="glycerophosphodiester phosphodiesterase" evidence="7">
    <location>
        <begin position="33"/>
        <end position="421"/>
    </location>
</feature>
<evidence type="ECO:0000256" key="2">
    <source>
        <dbReference type="ARBA" id="ARBA00012247"/>
    </source>
</evidence>
<proteinExistence type="inferred from homology"/>
<dbReference type="AlphaFoldDB" id="A0A9W8LJI9"/>
<dbReference type="OrthoDB" id="1058301at2759"/>
<dbReference type="Proteomes" id="UP001140217">
    <property type="component" value="Unassembled WGS sequence"/>
</dbReference>
<dbReference type="Pfam" id="PF03009">
    <property type="entry name" value="GDPD"/>
    <property type="match status" value="1"/>
</dbReference>
<dbReference type="EC" id="3.1.4.46" evidence="2"/>
<keyword evidence="3 7" id="KW-0732">Signal</keyword>
<comment type="catalytic activity">
    <reaction evidence="6">
        <text>a sn-glycero-3-phosphodiester + H2O = an alcohol + sn-glycerol 3-phosphate + H(+)</text>
        <dbReference type="Rhea" id="RHEA:12969"/>
        <dbReference type="ChEBI" id="CHEBI:15377"/>
        <dbReference type="ChEBI" id="CHEBI:15378"/>
        <dbReference type="ChEBI" id="CHEBI:30879"/>
        <dbReference type="ChEBI" id="CHEBI:57597"/>
        <dbReference type="ChEBI" id="CHEBI:83408"/>
        <dbReference type="EC" id="3.1.4.46"/>
    </reaction>
</comment>
<evidence type="ECO:0000256" key="5">
    <source>
        <dbReference type="ARBA" id="ARBA00022801"/>
    </source>
</evidence>
<evidence type="ECO:0000256" key="4">
    <source>
        <dbReference type="ARBA" id="ARBA00022798"/>
    </source>
</evidence>
<dbReference type="EMBL" id="JANBUL010000099">
    <property type="protein sequence ID" value="KAJ2781594.1"/>
    <property type="molecule type" value="Genomic_DNA"/>
</dbReference>
<feature type="signal peptide" evidence="7">
    <location>
        <begin position="1"/>
        <end position="32"/>
    </location>
</feature>
<dbReference type="InterPro" id="IPR017946">
    <property type="entry name" value="PLC-like_Pdiesterase_TIM-brl"/>
</dbReference>
<reference evidence="9" key="1">
    <citation type="submission" date="2022-07" db="EMBL/GenBank/DDBJ databases">
        <title>Phylogenomic reconstructions and comparative analyses of Kickxellomycotina fungi.</title>
        <authorList>
            <person name="Reynolds N.K."/>
            <person name="Stajich J.E."/>
            <person name="Barry K."/>
            <person name="Grigoriev I.V."/>
            <person name="Crous P."/>
            <person name="Smith M.E."/>
        </authorList>
    </citation>
    <scope>NUCLEOTIDE SEQUENCE</scope>
    <source>
        <strain evidence="9">NBRC 105414</strain>
    </source>
</reference>
<protein>
    <recommendedName>
        <fullName evidence="2">glycerophosphodiester phosphodiesterase</fullName>
        <ecNumber evidence="2">3.1.4.46</ecNumber>
    </recommendedName>
</protein>
<evidence type="ECO:0000313" key="9">
    <source>
        <dbReference type="EMBL" id="KAJ2781594.1"/>
    </source>
</evidence>
<dbReference type="PANTHER" id="PTHR43620">
    <property type="entry name" value="GLYCEROPHOSPHORYL DIESTER PHOSPHODIESTERASE"/>
    <property type="match status" value="1"/>
</dbReference>
<organism evidence="9 10">
    <name type="scientific">Coemansia javaensis</name>
    <dbReference type="NCBI Taxonomy" id="2761396"/>
    <lineage>
        <taxon>Eukaryota</taxon>
        <taxon>Fungi</taxon>
        <taxon>Fungi incertae sedis</taxon>
        <taxon>Zoopagomycota</taxon>
        <taxon>Kickxellomycotina</taxon>
        <taxon>Kickxellomycetes</taxon>
        <taxon>Kickxellales</taxon>
        <taxon>Kickxellaceae</taxon>
        <taxon>Coemansia</taxon>
    </lineage>
</organism>
<feature type="domain" description="GP-PDE" evidence="8">
    <location>
        <begin position="56"/>
        <end position="411"/>
    </location>
</feature>
<evidence type="ECO:0000313" key="10">
    <source>
        <dbReference type="Proteomes" id="UP001140217"/>
    </source>
</evidence>
<dbReference type="SUPFAM" id="SSF51695">
    <property type="entry name" value="PLC-like phosphodiesterases"/>
    <property type="match status" value="1"/>
</dbReference>
<dbReference type="InterPro" id="IPR030395">
    <property type="entry name" value="GP_PDE_dom"/>
</dbReference>
<gene>
    <name evidence="9" type="ORF">H4R18_002778</name>
</gene>
<dbReference type="PANTHER" id="PTHR43620:SF7">
    <property type="entry name" value="GLYCEROPHOSPHODIESTER PHOSPHODIESTERASE GDPD5-RELATED"/>
    <property type="match status" value="1"/>
</dbReference>
<accession>A0A9W8LJI9</accession>
<sequence length="421" mass="46752">MNMMIAPLSRRRLACLLLVAVGLLASAHLALGGAALAKPAKPAKGAKWNTLSGAQPLLVGHRGEKAFMPEHTLASYWQAAVENADYIEPDLTLTRDGHLVVTHNEWLGDTTDVASIGALAHLRTSKTWDSGLGTTTVRNEWFVGDMTLDQIRLLRVHQDPRYPWRPQHFDGMFGLLTFAEYLQVVLNVTAELGRPYGVIPELKSPRLHNAGRPYARYFEDRALLTMEHYGFARLTGPVNRTAHADLRLPAPVHANATRGPAAWQSFDLDAAEYLAGRSTAQVVALVETLPWVFTPRGLDRVSRFAAVLSPWKDFFAAGPEPVLRAANATWDPAEIARLGGFVAPDRLVAEAHRRGMAVSPYTFYDSHQDRAYLCPRGAFCPASREEELFRFFDLGADYLFVENIVEASLLRARYGDRLGRR</sequence>
<dbReference type="GO" id="GO:0006071">
    <property type="term" value="P:glycerol metabolic process"/>
    <property type="evidence" value="ECO:0007669"/>
    <property type="project" value="UniProtKB-KW"/>
</dbReference>
<comment type="caution">
    <text evidence="9">The sequence shown here is derived from an EMBL/GenBank/DDBJ whole genome shotgun (WGS) entry which is preliminary data.</text>
</comment>
<keyword evidence="10" id="KW-1185">Reference proteome</keyword>
<dbReference type="PROSITE" id="PS51704">
    <property type="entry name" value="GP_PDE"/>
    <property type="match status" value="1"/>
</dbReference>
<comment type="similarity">
    <text evidence="1">Belongs to the glycerophosphoryl diester phosphodiesterase family.</text>
</comment>
<evidence type="ECO:0000259" key="8">
    <source>
        <dbReference type="PROSITE" id="PS51704"/>
    </source>
</evidence>
<evidence type="ECO:0000256" key="3">
    <source>
        <dbReference type="ARBA" id="ARBA00022729"/>
    </source>
</evidence>
<name>A0A9W8LJI9_9FUNG</name>
<dbReference type="Gene3D" id="3.20.20.190">
    <property type="entry name" value="Phosphatidylinositol (PI) phosphodiesterase"/>
    <property type="match status" value="1"/>
</dbReference>